<dbReference type="HOGENOM" id="CLU_3076055_0_0_6"/>
<evidence type="ECO:0000313" key="3">
    <source>
        <dbReference type="Proteomes" id="UP000001441"/>
    </source>
</evidence>
<keyword evidence="3" id="KW-1185">Reference proteome</keyword>
<protein>
    <submittedName>
        <fullName evidence="2">Uncharacterized protein</fullName>
    </submittedName>
</protein>
<dbReference type="KEGG" id="alv:Alvin_3220"/>
<sequence length="52" mass="5818">MLLSLEAMAVIEREKARYGRISNVIIEALMRLAGRSPDPTDTRRDDNRDGGS</sequence>
<feature type="region of interest" description="Disordered" evidence="1">
    <location>
        <begin position="33"/>
        <end position="52"/>
    </location>
</feature>
<name>D3RWA3_ALLVD</name>
<dbReference type="RefSeq" id="WP_012972379.1">
    <property type="nucleotide sequence ID" value="NC_013852.1"/>
</dbReference>
<evidence type="ECO:0000256" key="1">
    <source>
        <dbReference type="SAM" id="MobiDB-lite"/>
    </source>
</evidence>
<dbReference type="AlphaFoldDB" id="D3RWA3"/>
<organism evidence="2 3">
    <name type="scientific">Allochromatium vinosum (strain ATCC 17899 / DSM 180 / NBRC 103801 / NCIMB 10441 / D)</name>
    <name type="common">Chromatium vinosum</name>
    <dbReference type="NCBI Taxonomy" id="572477"/>
    <lineage>
        <taxon>Bacteria</taxon>
        <taxon>Pseudomonadati</taxon>
        <taxon>Pseudomonadota</taxon>
        <taxon>Gammaproteobacteria</taxon>
        <taxon>Chromatiales</taxon>
        <taxon>Chromatiaceae</taxon>
        <taxon>Allochromatium</taxon>
    </lineage>
</organism>
<dbReference type="Proteomes" id="UP000001441">
    <property type="component" value="Plasmid pALVIN01"/>
</dbReference>
<accession>D3RWA3</accession>
<evidence type="ECO:0000313" key="2">
    <source>
        <dbReference type="EMBL" id="ADC64115.1"/>
    </source>
</evidence>
<proteinExistence type="predicted"/>
<dbReference type="EMBL" id="CP001897">
    <property type="protein sequence ID" value="ADC64115.1"/>
    <property type="molecule type" value="Genomic_DNA"/>
</dbReference>
<gene>
    <name evidence="2" type="ordered locus">Alvin_3220</name>
</gene>
<geneLocation type="plasmid" evidence="2 3">
    <name>pALVIN01</name>
</geneLocation>
<keyword evidence="2" id="KW-0614">Plasmid</keyword>
<feature type="compositionally biased region" description="Basic and acidic residues" evidence="1">
    <location>
        <begin position="38"/>
        <end position="52"/>
    </location>
</feature>
<reference evidence="2 3" key="1">
    <citation type="journal article" date="2011" name="Stand. Genomic Sci.">
        <title>Complete genome sequence of Allochromatium vinosum DSM 180(T).</title>
        <authorList>
            <person name="Weissgerber T."/>
            <person name="Zigann R."/>
            <person name="Bruce D."/>
            <person name="Chang Y.J."/>
            <person name="Detter J.C."/>
            <person name="Han C."/>
            <person name="Hauser L."/>
            <person name="Jeffries C.D."/>
            <person name="Land M."/>
            <person name="Munk A.C."/>
            <person name="Tapia R."/>
            <person name="Dahl C."/>
        </authorList>
    </citation>
    <scope>NUCLEOTIDE SEQUENCE [LARGE SCALE GENOMIC DNA]</scope>
    <source>
        <strain evidence="3">ATCC 17899 / DSM 180 / NBRC 103801 / NCIMB 10441 / D</strain>
        <plasmid evidence="3">Plasmid pALVIN01</plasmid>
    </source>
</reference>